<evidence type="ECO:0000313" key="11">
    <source>
        <dbReference type="Proteomes" id="UP000199092"/>
    </source>
</evidence>
<evidence type="ECO:0000259" key="9">
    <source>
        <dbReference type="PROSITE" id="PS50929"/>
    </source>
</evidence>
<dbReference type="PANTHER" id="PTHR43394">
    <property type="entry name" value="ATP-DEPENDENT PERMEASE MDL1, MITOCHONDRIAL"/>
    <property type="match status" value="1"/>
</dbReference>
<reference evidence="10 11" key="1">
    <citation type="submission" date="2016-10" db="EMBL/GenBank/DDBJ databases">
        <authorList>
            <person name="de Groot N.N."/>
        </authorList>
    </citation>
    <scope>NUCLEOTIDE SEQUENCE [LARGE SCALE GENOMIC DNA]</scope>
    <source>
        <strain evidence="10 11">DSM 21741</strain>
    </source>
</reference>
<feature type="domain" description="ABC transporter" evidence="8">
    <location>
        <begin position="394"/>
        <end position="636"/>
    </location>
</feature>
<evidence type="ECO:0000256" key="1">
    <source>
        <dbReference type="ARBA" id="ARBA00004651"/>
    </source>
</evidence>
<dbReference type="Gene3D" id="3.40.50.300">
    <property type="entry name" value="P-loop containing nucleotide triphosphate hydrolases"/>
    <property type="match status" value="1"/>
</dbReference>
<keyword evidence="3" id="KW-0547">Nucleotide-binding</keyword>
<organism evidence="10 11">
    <name type="scientific">Friedmanniella luteola</name>
    <dbReference type="NCBI Taxonomy" id="546871"/>
    <lineage>
        <taxon>Bacteria</taxon>
        <taxon>Bacillati</taxon>
        <taxon>Actinomycetota</taxon>
        <taxon>Actinomycetes</taxon>
        <taxon>Propionibacteriales</taxon>
        <taxon>Nocardioidaceae</taxon>
        <taxon>Friedmanniella</taxon>
    </lineage>
</organism>
<dbReference type="GO" id="GO:0005524">
    <property type="term" value="F:ATP binding"/>
    <property type="evidence" value="ECO:0007669"/>
    <property type="project" value="UniProtKB-KW"/>
</dbReference>
<evidence type="ECO:0000256" key="4">
    <source>
        <dbReference type="ARBA" id="ARBA00022840"/>
    </source>
</evidence>
<dbReference type="InterPro" id="IPR039421">
    <property type="entry name" value="Type_1_exporter"/>
</dbReference>
<dbReference type="InterPro" id="IPR036640">
    <property type="entry name" value="ABC1_TM_sf"/>
</dbReference>
<protein>
    <submittedName>
        <fullName evidence="10">ATP-binding cassette, subfamily B</fullName>
    </submittedName>
</protein>
<evidence type="ECO:0000256" key="3">
    <source>
        <dbReference type="ARBA" id="ARBA00022741"/>
    </source>
</evidence>
<dbReference type="CDD" id="cd18550">
    <property type="entry name" value="ABC_6TM_exporter_like"/>
    <property type="match status" value="1"/>
</dbReference>
<dbReference type="GO" id="GO:0016887">
    <property type="term" value="F:ATP hydrolysis activity"/>
    <property type="evidence" value="ECO:0007669"/>
    <property type="project" value="InterPro"/>
</dbReference>
<evidence type="ECO:0000259" key="8">
    <source>
        <dbReference type="PROSITE" id="PS50893"/>
    </source>
</evidence>
<keyword evidence="5 7" id="KW-1133">Transmembrane helix</keyword>
<dbReference type="Gene3D" id="1.20.1560.10">
    <property type="entry name" value="ABC transporter type 1, transmembrane domain"/>
    <property type="match status" value="1"/>
</dbReference>
<dbReference type="SUPFAM" id="SSF90123">
    <property type="entry name" value="ABC transporter transmembrane region"/>
    <property type="match status" value="1"/>
</dbReference>
<dbReference type="STRING" id="546871.SAMN04488543_4369"/>
<name>A0A1H2ABW8_9ACTN</name>
<dbReference type="AlphaFoldDB" id="A0A1H2ABW8"/>
<keyword evidence="4 10" id="KW-0067">ATP-binding</keyword>
<evidence type="ECO:0000256" key="5">
    <source>
        <dbReference type="ARBA" id="ARBA00022989"/>
    </source>
</evidence>
<keyword evidence="6 7" id="KW-0472">Membrane</keyword>
<dbReference type="PANTHER" id="PTHR43394:SF1">
    <property type="entry name" value="ATP-BINDING CASSETTE SUB-FAMILY B MEMBER 10, MITOCHONDRIAL"/>
    <property type="match status" value="1"/>
</dbReference>
<dbReference type="InterPro" id="IPR017871">
    <property type="entry name" value="ABC_transporter-like_CS"/>
</dbReference>
<comment type="subcellular location">
    <subcellularLocation>
        <location evidence="1">Cell membrane</location>
        <topology evidence="1">Multi-pass membrane protein</topology>
    </subcellularLocation>
</comment>
<accession>A0A1H2ABW8</accession>
<dbReference type="InterPro" id="IPR003439">
    <property type="entry name" value="ABC_transporter-like_ATP-bd"/>
</dbReference>
<feature type="transmembrane region" description="Helical" evidence="7">
    <location>
        <begin position="78"/>
        <end position="98"/>
    </location>
</feature>
<dbReference type="Pfam" id="PF00664">
    <property type="entry name" value="ABC_membrane"/>
    <property type="match status" value="1"/>
</dbReference>
<evidence type="ECO:0000313" key="10">
    <source>
        <dbReference type="EMBL" id="SDT43413.1"/>
    </source>
</evidence>
<dbReference type="InterPro" id="IPR003593">
    <property type="entry name" value="AAA+_ATPase"/>
</dbReference>
<evidence type="ECO:0000256" key="6">
    <source>
        <dbReference type="ARBA" id="ARBA00023136"/>
    </source>
</evidence>
<keyword evidence="11" id="KW-1185">Reference proteome</keyword>
<dbReference type="GO" id="GO:0005886">
    <property type="term" value="C:plasma membrane"/>
    <property type="evidence" value="ECO:0007669"/>
    <property type="project" value="UniProtKB-SubCell"/>
</dbReference>
<dbReference type="InterPro" id="IPR027417">
    <property type="entry name" value="P-loop_NTPase"/>
</dbReference>
<dbReference type="GO" id="GO:0015421">
    <property type="term" value="F:ABC-type oligopeptide transporter activity"/>
    <property type="evidence" value="ECO:0007669"/>
    <property type="project" value="TreeGrafter"/>
</dbReference>
<dbReference type="PROSITE" id="PS50893">
    <property type="entry name" value="ABC_TRANSPORTER_2"/>
    <property type="match status" value="1"/>
</dbReference>
<dbReference type="PROSITE" id="PS00211">
    <property type="entry name" value="ABC_TRANSPORTER_1"/>
    <property type="match status" value="1"/>
</dbReference>
<evidence type="ECO:0000256" key="7">
    <source>
        <dbReference type="SAM" id="Phobius"/>
    </source>
</evidence>
<dbReference type="RefSeq" id="WP_280949237.1">
    <property type="nucleotide sequence ID" value="NZ_LT629749.1"/>
</dbReference>
<proteinExistence type="predicted"/>
<dbReference type="PROSITE" id="PS50929">
    <property type="entry name" value="ABC_TM1F"/>
    <property type="match status" value="1"/>
</dbReference>
<feature type="domain" description="ABC transmembrane type-1" evidence="9">
    <location>
        <begin position="38"/>
        <end position="332"/>
    </location>
</feature>
<feature type="transmembrane region" description="Helical" evidence="7">
    <location>
        <begin position="37"/>
        <end position="57"/>
    </location>
</feature>
<feature type="transmembrane region" description="Helical" evidence="7">
    <location>
        <begin position="267"/>
        <end position="291"/>
    </location>
</feature>
<feature type="transmembrane region" description="Helical" evidence="7">
    <location>
        <begin position="169"/>
        <end position="196"/>
    </location>
</feature>
<sequence length="672" mass="72683">MTTAPAPTAPATATPPAPDDRVLSRIAGLLAPYKAKMLLVAVAVVTAAVLTSVAPFLTRAVFDDALFRVDGGPADLRLLAWLVAGLCVIPVLSALIGIGQNLLTATIGNSAMADLRSTLFAHLQKMELAFFTATRTGAIQSRLANDVSGVRTVLTDTATTILQNSVTVISAFIAMVLLSWELTVLTLVLMPLFVVLQVRVGRRRQRLARRTQESLSEMTAITEESLSVSGILLAKVFNRADSEVARYREENRRQTRLQVEQAMTGRAFFALVQTFFAITPALIYLVAGFMITGRLGGGSGLTAGTLVAFTTLQARLQMPLIQLMRVTLDVQTSLALFRRIFEYLDLVPAVQERAGARDLPGGAEGGSVEFRDVWFRYPEPRELTGGRAGAARFARPEAVVDPEAPVEPERPAGDGWTLRHLSLTVRPGQLAAIVGPSGSGKTTMTYLVPRFYDVSEGAVLVDGVDVRDATMNSLAEAVGMVTQEPYLFHGTIYDNIAYARPDATEAEIHQAARDANIHERIMSFDDGYETITGERGYRLSGGEKQRLAIARVFLMNPRVLILDEATSALDTETERLVQDALERATRGRTTIAIAHRLSTIQNADVIFGLEDGVLVEQGSHAELLARGGLYARLYTEQFSGGAVEARFADGVLFSDGSTVCDGRGRQRADVSL</sequence>
<dbReference type="SUPFAM" id="SSF52540">
    <property type="entry name" value="P-loop containing nucleoside triphosphate hydrolases"/>
    <property type="match status" value="1"/>
</dbReference>
<dbReference type="EMBL" id="LT629749">
    <property type="protein sequence ID" value="SDT43413.1"/>
    <property type="molecule type" value="Genomic_DNA"/>
</dbReference>
<evidence type="ECO:0000256" key="2">
    <source>
        <dbReference type="ARBA" id="ARBA00022692"/>
    </source>
</evidence>
<dbReference type="FunFam" id="3.40.50.300:FF:000218">
    <property type="entry name" value="Multidrug ABC transporter ATP-binding protein"/>
    <property type="match status" value="1"/>
</dbReference>
<dbReference type="Proteomes" id="UP000199092">
    <property type="component" value="Chromosome I"/>
</dbReference>
<dbReference type="GO" id="GO:0090374">
    <property type="term" value="P:oligopeptide export from mitochondrion"/>
    <property type="evidence" value="ECO:0007669"/>
    <property type="project" value="TreeGrafter"/>
</dbReference>
<dbReference type="SMART" id="SM00382">
    <property type="entry name" value="AAA"/>
    <property type="match status" value="1"/>
</dbReference>
<dbReference type="InterPro" id="IPR011527">
    <property type="entry name" value="ABC1_TM_dom"/>
</dbReference>
<gene>
    <name evidence="10" type="ORF">SAMN04488543_4369</name>
</gene>
<dbReference type="Pfam" id="PF00005">
    <property type="entry name" value="ABC_tran"/>
    <property type="match status" value="1"/>
</dbReference>
<keyword evidence="2 7" id="KW-0812">Transmembrane</keyword>